<evidence type="ECO:0000313" key="3">
    <source>
        <dbReference type="Proteomes" id="UP000284407"/>
    </source>
</evidence>
<dbReference type="EMBL" id="RAQK01000001">
    <property type="protein sequence ID" value="RKE96918.1"/>
    <property type="molecule type" value="Genomic_DNA"/>
</dbReference>
<keyword evidence="3" id="KW-1185">Reference proteome</keyword>
<dbReference type="AlphaFoldDB" id="A0A420DRW3"/>
<reference evidence="2 3" key="1">
    <citation type="submission" date="2018-09" db="EMBL/GenBank/DDBJ databases">
        <title>Genomic Encyclopedia of Archaeal and Bacterial Type Strains, Phase II (KMG-II): from individual species to whole genera.</title>
        <authorList>
            <person name="Goeker M."/>
        </authorList>
    </citation>
    <scope>NUCLEOTIDE SEQUENCE [LARGE SCALE GENOMIC DNA]</scope>
    <source>
        <strain evidence="2 3">DSM 11458</strain>
    </source>
</reference>
<gene>
    <name evidence="2" type="ORF">C8N30_1498</name>
</gene>
<accession>A0A420DRW3</accession>
<dbReference type="SUPFAM" id="SSF51735">
    <property type="entry name" value="NAD(P)-binding Rossmann-fold domains"/>
    <property type="match status" value="1"/>
</dbReference>
<protein>
    <submittedName>
        <fullName evidence="2">dTDP-4-dehydrorhamnose reductase</fullName>
    </submittedName>
</protein>
<evidence type="ECO:0000313" key="2">
    <source>
        <dbReference type="EMBL" id="RKE96918.1"/>
    </source>
</evidence>
<feature type="domain" description="NAD-dependent epimerase/dehydratase" evidence="1">
    <location>
        <begin position="16"/>
        <end position="168"/>
    </location>
</feature>
<dbReference type="Pfam" id="PF01370">
    <property type="entry name" value="Epimerase"/>
    <property type="match status" value="1"/>
</dbReference>
<sequence>MRSIITKKSDTISSDLLLGAGGRLGQMLCRFWPQPELLCTQSRQYRAGALRFDPLAAPDVLAAAAADMRSVICLSGVTPAHAAASGDSMSLNTTLALAAVAAAPLSARVFVVSSAAVYGACAGPNNEADSVTPVSAYGEAKLAMERATLALGRGRVCVLRIGNVAGADAILGGWRAGMTLDQLPDGRTPRRSYIGPQTLARVIHALCGVPKLPPILNIAAPGVIGMGDLLDQAGLPWTPRTPIGPVIEEVALHTAALERFFTFTSQESTAQGMVAQWKQGQPQA</sequence>
<dbReference type="Proteomes" id="UP000284407">
    <property type="component" value="Unassembled WGS sequence"/>
</dbReference>
<dbReference type="InterPro" id="IPR001509">
    <property type="entry name" value="Epimerase_deHydtase"/>
</dbReference>
<dbReference type="OrthoDB" id="7687386at2"/>
<dbReference type="InterPro" id="IPR036291">
    <property type="entry name" value="NAD(P)-bd_dom_sf"/>
</dbReference>
<dbReference type="STRING" id="1443111.Z949_3516"/>
<dbReference type="Gene3D" id="3.40.50.720">
    <property type="entry name" value="NAD(P)-binding Rossmann-like Domain"/>
    <property type="match status" value="1"/>
</dbReference>
<organism evidence="2 3">
    <name type="scientific">Sulfitobacter guttiformis</name>
    <dbReference type="NCBI Taxonomy" id="74349"/>
    <lineage>
        <taxon>Bacteria</taxon>
        <taxon>Pseudomonadati</taxon>
        <taxon>Pseudomonadota</taxon>
        <taxon>Alphaproteobacteria</taxon>
        <taxon>Rhodobacterales</taxon>
        <taxon>Roseobacteraceae</taxon>
        <taxon>Sulfitobacter</taxon>
    </lineage>
</organism>
<dbReference type="RefSeq" id="WP_025063848.1">
    <property type="nucleotide sequence ID" value="NZ_RAQK01000001.1"/>
</dbReference>
<name>A0A420DRW3_9RHOB</name>
<proteinExistence type="predicted"/>
<evidence type="ECO:0000259" key="1">
    <source>
        <dbReference type="Pfam" id="PF01370"/>
    </source>
</evidence>
<comment type="caution">
    <text evidence="2">The sequence shown here is derived from an EMBL/GenBank/DDBJ whole genome shotgun (WGS) entry which is preliminary data.</text>
</comment>